<organism evidence="1 2">
    <name type="scientific">Cetraspora pellucida</name>
    <dbReference type="NCBI Taxonomy" id="1433469"/>
    <lineage>
        <taxon>Eukaryota</taxon>
        <taxon>Fungi</taxon>
        <taxon>Fungi incertae sedis</taxon>
        <taxon>Mucoromycota</taxon>
        <taxon>Glomeromycotina</taxon>
        <taxon>Glomeromycetes</taxon>
        <taxon>Diversisporales</taxon>
        <taxon>Gigasporaceae</taxon>
        <taxon>Cetraspora</taxon>
    </lineage>
</organism>
<reference evidence="1" key="1">
    <citation type="submission" date="2021-06" db="EMBL/GenBank/DDBJ databases">
        <authorList>
            <person name="Kallberg Y."/>
            <person name="Tangrot J."/>
            <person name="Rosling A."/>
        </authorList>
    </citation>
    <scope>NUCLEOTIDE SEQUENCE</scope>
    <source>
        <strain evidence="1">28 12/20/2015</strain>
    </source>
</reference>
<dbReference type="EMBL" id="CAJVPW010013439">
    <property type="protein sequence ID" value="CAG8645052.1"/>
    <property type="molecule type" value="Genomic_DNA"/>
</dbReference>
<gene>
    <name evidence="1" type="ORF">SPELUC_LOCUS8707</name>
</gene>
<dbReference type="Proteomes" id="UP000789366">
    <property type="component" value="Unassembled WGS sequence"/>
</dbReference>
<evidence type="ECO:0000313" key="2">
    <source>
        <dbReference type="Proteomes" id="UP000789366"/>
    </source>
</evidence>
<accession>A0ACA9NBF4</accession>
<feature type="non-terminal residue" evidence="1">
    <location>
        <position position="73"/>
    </location>
</feature>
<comment type="caution">
    <text evidence="1">The sequence shown here is derived from an EMBL/GenBank/DDBJ whole genome shotgun (WGS) entry which is preliminary data.</text>
</comment>
<evidence type="ECO:0000313" key="1">
    <source>
        <dbReference type="EMBL" id="CAG8645052.1"/>
    </source>
</evidence>
<keyword evidence="2" id="KW-1185">Reference proteome</keyword>
<name>A0ACA9NBF4_9GLOM</name>
<protein>
    <submittedName>
        <fullName evidence="1">11286_t:CDS:1</fullName>
    </submittedName>
</protein>
<sequence>MDLENLDDEKYPPKVTLSLIYNGYCDDYRNDFKNNSYSQDKKISKFIKYNNGDSARTFRESNTDLSENLSLSN</sequence>
<proteinExistence type="predicted"/>